<dbReference type="EMBL" id="CYSF01000014">
    <property type="protein sequence ID" value="CUH85408.1"/>
    <property type="molecule type" value="Genomic_DNA"/>
</dbReference>
<reference evidence="1 2" key="1">
    <citation type="submission" date="2015-09" db="EMBL/GenBank/DDBJ databases">
        <authorList>
            <consortium name="Swine Surveillance"/>
        </authorList>
    </citation>
    <scope>NUCLEOTIDE SEQUENCE [LARGE SCALE GENOMIC DNA]</scope>
    <source>
        <strain evidence="1 2">CECT 8383</strain>
    </source>
</reference>
<protein>
    <submittedName>
        <fullName evidence="1">Uncharacterized protein</fullName>
    </submittedName>
</protein>
<keyword evidence="2" id="KW-1185">Reference proteome</keyword>
<organism evidence="1 2">
    <name type="scientific">Thalassovita mediterranea</name>
    <dbReference type="NCBI Taxonomy" id="340021"/>
    <lineage>
        <taxon>Bacteria</taxon>
        <taxon>Pseudomonadati</taxon>
        <taxon>Pseudomonadota</taxon>
        <taxon>Alphaproteobacteria</taxon>
        <taxon>Rhodobacterales</taxon>
        <taxon>Roseobacteraceae</taxon>
        <taxon>Thalassovita</taxon>
    </lineage>
</organism>
<evidence type="ECO:0000313" key="1">
    <source>
        <dbReference type="EMBL" id="CUH85408.1"/>
    </source>
</evidence>
<dbReference type="Proteomes" id="UP000051681">
    <property type="component" value="Unassembled WGS sequence"/>
</dbReference>
<sequence>MPTTYKILPDLDLVYMRVTGAIVIEETLAILRQYLEHPDYKPNRDHLHDLSEMSIVKIDFQAVLAVQDQVVSQQTQSASSNLVVYYAPTELGQSVAKDLRSLWAPFPSVEIMIATTLDEAADMLGRNVDSLRTLVRS</sequence>
<proteinExistence type="predicted"/>
<evidence type="ECO:0000313" key="2">
    <source>
        <dbReference type="Proteomes" id="UP000051681"/>
    </source>
</evidence>
<dbReference type="AlphaFoldDB" id="A0A0P1GRN2"/>
<name>A0A0P1GRN2_9RHOB</name>
<dbReference type="OrthoDB" id="7877306at2"/>
<accession>A0A0P1GRN2</accession>
<dbReference type="RefSeq" id="WP_058319488.1">
    <property type="nucleotide sequence ID" value="NZ_CYSF01000014.1"/>
</dbReference>
<gene>
    <name evidence="1" type="ORF">TM5383_02641</name>
</gene>
<dbReference type="STRING" id="340021.TM5383_02641"/>